<keyword evidence="8" id="KW-1185">Reference proteome</keyword>
<comment type="similarity">
    <text evidence="1 5">Belongs to the EF-Ts family.</text>
</comment>
<dbReference type="Proteomes" id="UP000006048">
    <property type="component" value="Chromosome"/>
</dbReference>
<dbReference type="PANTHER" id="PTHR11741">
    <property type="entry name" value="ELONGATION FACTOR TS"/>
    <property type="match status" value="1"/>
</dbReference>
<comment type="subcellular location">
    <subcellularLocation>
        <location evidence="5">Cytoplasm</location>
    </subcellularLocation>
</comment>
<dbReference type="SUPFAM" id="SSF46934">
    <property type="entry name" value="UBA-like"/>
    <property type="match status" value="1"/>
</dbReference>
<dbReference type="OrthoDB" id="9808348at2"/>
<accession>I4B1G3</accession>
<protein>
    <recommendedName>
        <fullName evidence="2 5">Elongation factor Ts</fullName>
        <shortName evidence="5">EF-Ts</shortName>
    </recommendedName>
</protein>
<evidence type="ECO:0000256" key="2">
    <source>
        <dbReference type="ARBA" id="ARBA00016956"/>
    </source>
</evidence>
<dbReference type="PANTHER" id="PTHR11741:SF0">
    <property type="entry name" value="ELONGATION FACTOR TS, MITOCHONDRIAL"/>
    <property type="match status" value="1"/>
</dbReference>
<dbReference type="GO" id="GO:0005737">
    <property type="term" value="C:cytoplasm"/>
    <property type="evidence" value="ECO:0007669"/>
    <property type="project" value="UniProtKB-SubCell"/>
</dbReference>
<evidence type="ECO:0000256" key="1">
    <source>
        <dbReference type="ARBA" id="ARBA00005532"/>
    </source>
</evidence>
<evidence type="ECO:0000313" key="8">
    <source>
        <dbReference type="Proteomes" id="UP000006048"/>
    </source>
</evidence>
<dbReference type="InterPro" id="IPR001816">
    <property type="entry name" value="Transl_elong_EFTs/EF1B"/>
</dbReference>
<dbReference type="HAMAP" id="MF_00050">
    <property type="entry name" value="EF_Ts"/>
    <property type="match status" value="1"/>
</dbReference>
<dbReference type="FunFam" id="1.10.8.10:FF:000001">
    <property type="entry name" value="Elongation factor Ts"/>
    <property type="match status" value="1"/>
</dbReference>
<dbReference type="RefSeq" id="WP_014801640.1">
    <property type="nucleotide sequence ID" value="NC_018020.1"/>
</dbReference>
<organism evidence="7 8">
    <name type="scientific">Turneriella parva (strain ATCC BAA-1111 / DSM 21527 / NCTC 11395 / H)</name>
    <name type="common">Leptospira parva</name>
    <dbReference type="NCBI Taxonomy" id="869212"/>
    <lineage>
        <taxon>Bacteria</taxon>
        <taxon>Pseudomonadati</taxon>
        <taxon>Spirochaetota</taxon>
        <taxon>Spirochaetia</taxon>
        <taxon>Leptospirales</taxon>
        <taxon>Leptospiraceae</taxon>
        <taxon>Turneriella</taxon>
    </lineage>
</organism>
<evidence type="ECO:0000256" key="3">
    <source>
        <dbReference type="ARBA" id="ARBA00022768"/>
    </source>
</evidence>
<keyword evidence="4 5" id="KW-0648">Protein biosynthesis</keyword>
<dbReference type="FunFam" id="1.10.286.20:FF:000001">
    <property type="entry name" value="Elongation factor Ts"/>
    <property type="match status" value="1"/>
</dbReference>
<dbReference type="KEGG" id="tpx:Turpa_0464"/>
<feature type="region of interest" description="Involved in Mg(2+) ion dislocation from EF-Tu" evidence="5">
    <location>
        <begin position="81"/>
        <end position="84"/>
    </location>
</feature>
<keyword evidence="3 5" id="KW-0251">Elongation factor</keyword>
<sequence length="196" mass="21702">MAIDQEKIKTLREMTSAGILDCKKILEETNGDLEKAASLLRERGIVKAVKKMDREASEGAIVSYVHHNGKIGVLVQLNCETDFVARNEKFLELGRSIAMHIAATNPQFVKAEDVDPTVVEKEKEVQRAALIEEGKPADKVDKILEGKIKKFVSDICLLDQPFVKEPEKTVGDIIKASIATLGENIAVGRFVRYALK</sequence>
<evidence type="ECO:0000256" key="5">
    <source>
        <dbReference type="HAMAP-Rule" id="MF_00050"/>
    </source>
</evidence>
<proteinExistence type="inferred from homology"/>
<dbReference type="HOGENOM" id="CLU_047155_1_1_12"/>
<evidence type="ECO:0000256" key="4">
    <source>
        <dbReference type="ARBA" id="ARBA00022917"/>
    </source>
</evidence>
<dbReference type="EMBL" id="CP002959">
    <property type="protein sequence ID" value="AFM11120.1"/>
    <property type="molecule type" value="Genomic_DNA"/>
</dbReference>
<evidence type="ECO:0000313" key="7">
    <source>
        <dbReference type="EMBL" id="AFM11120.1"/>
    </source>
</evidence>
<evidence type="ECO:0000259" key="6">
    <source>
        <dbReference type="Pfam" id="PF00889"/>
    </source>
</evidence>
<dbReference type="NCBIfam" id="TIGR00116">
    <property type="entry name" value="tsf"/>
    <property type="match status" value="2"/>
</dbReference>
<dbReference type="SUPFAM" id="SSF54713">
    <property type="entry name" value="Elongation factor Ts (EF-Ts), dimerisation domain"/>
    <property type="match status" value="1"/>
</dbReference>
<dbReference type="Gene3D" id="1.10.8.10">
    <property type="entry name" value="DNA helicase RuvA subunit, C-terminal domain"/>
    <property type="match status" value="1"/>
</dbReference>
<dbReference type="Gene3D" id="3.30.479.20">
    <property type="entry name" value="Elongation factor Ts, dimerisation domain"/>
    <property type="match status" value="1"/>
</dbReference>
<dbReference type="AlphaFoldDB" id="I4B1G3"/>
<dbReference type="STRING" id="869212.Turpa_0464"/>
<dbReference type="InterPro" id="IPR036402">
    <property type="entry name" value="EF-Ts_dimer_sf"/>
</dbReference>
<gene>
    <name evidence="5" type="primary">tsf</name>
    <name evidence="7" type="ordered locus">Turpa_0464</name>
</gene>
<comment type="function">
    <text evidence="5">Associates with the EF-Tu.GDP complex and induces the exchange of GDP to GTP. It remains bound to the aminoacyl-tRNA.EF-Tu.GTP complex up to the GTP hydrolysis stage on the ribosome.</text>
</comment>
<dbReference type="CDD" id="cd14275">
    <property type="entry name" value="UBA_EF-Ts"/>
    <property type="match status" value="1"/>
</dbReference>
<dbReference type="Pfam" id="PF00889">
    <property type="entry name" value="EF_TS"/>
    <property type="match status" value="1"/>
</dbReference>
<dbReference type="Gene3D" id="1.10.286.20">
    <property type="match status" value="1"/>
</dbReference>
<reference evidence="7 8" key="1">
    <citation type="submission" date="2012-06" db="EMBL/GenBank/DDBJ databases">
        <title>The complete chromosome of genome of Turneriella parva DSM 21527.</title>
        <authorList>
            <consortium name="US DOE Joint Genome Institute (JGI-PGF)"/>
            <person name="Lucas S."/>
            <person name="Han J."/>
            <person name="Lapidus A."/>
            <person name="Bruce D."/>
            <person name="Goodwin L."/>
            <person name="Pitluck S."/>
            <person name="Peters L."/>
            <person name="Kyrpides N."/>
            <person name="Mavromatis K."/>
            <person name="Ivanova N."/>
            <person name="Mikhailova N."/>
            <person name="Chertkov O."/>
            <person name="Detter J.C."/>
            <person name="Tapia R."/>
            <person name="Han C."/>
            <person name="Land M."/>
            <person name="Hauser L."/>
            <person name="Markowitz V."/>
            <person name="Cheng J.-F."/>
            <person name="Hugenholtz P."/>
            <person name="Woyke T."/>
            <person name="Wu D."/>
            <person name="Gronow S."/>
            <person name="Wellnitz S."/>
            <person name="Brambilla E."/>
            <person name="Klenk H.-P."/>
            <person name="Eisen J.A."/>
        </authorList>
    </citation>
    <scope>NUCLEOTIDE SEQUENCE [LARGE SCALE GENOMIC DNA]</scope>
    <source>
        <strain evidence="8">ATCC BAA-1111 / DSM 21527 / NCTC 11395 / H</strain>
    </source>
</reference>
<dbReference type="GO" id="GO:0003746">
    <property type="term" value="F:translation elongation factor activity"/>
    <property type="evidence" value="ECO:0007669"/>
    <property type="project" value="UniProtKB-UniRule"/>
</dbReference>
<dbReference type="PATRIC" id="fig|869212.3.peg.440"/>
<dbReference type="InterPro" id="IPR014039">
    <property type="entry name" value="Transl_elong_EFTs/EF1B_dimer"/>
</dbReference>
<keyword evidence="5" id="KW-0963">Cytoplasm</keyword>
<feature type="domain" description="Translation elongation factor EFTs/EF1B dimerisation" evidence="6">
    <location>
        <begin position="27"/>
        <end position="195"/>
    </location>
</feature>
<dbReference type="InterPro" id="IPR009060">
    <property type="entry name" value="UBA-like_sf"/>
</dbReference>
<name>I4B1G3_TURPD</name>